<keyword evidence="3" id="KW-0547">Nucleotide-binding</keyword>
<dbReference type="GO" id="GO:0005524">
    <property type="term" value="F:ATP binding"/>
    <property type="evidence" value="ECO:0007669"/>
    <property type="project" value="InterPro"/>
</dbReference>
<organism evidence="8 9">
    <name type="scientific">Artemia franciscana</name>
    <name type="common">Brine shrimp</name>
    <name type="synonym">Artemia sanfranciscana</name>
    <dbReference type="NCBI Taxonomy" id="6661"/>
    <lineage>
        <taxon>Eukaryota</taxon>
        <taxon>Metazoa</taxon>
        <taxon>Ecdysozoa</taxon>
        <taxon>Arthropoda</taxon>
        <taxon>Crustacea</taxon>
        <taxon>Branchiopoda</taxon>
        <taxon>Anostraca</taxon>
        <taxon>Artemiidae</taxon>
        <taxon>Artemia</taxon>
    </lineage>
</organism>
<keyword evidence="5" id="KW-0141">cGMP biosynthesis</keyword>
<dbReference type="PANTHER" id="PTHR11920">
    <property type="entry name" value="GUANYLYL CYCLASE"/>
    <property type="match status" value="1"/>
</dbReference>
<dbReference type="GO" id="GO:0004383">
    <property type="term" value="F:guanylate cyclase activity"/>
    <property type="evidence" value="ECO:0007669"/>
    <property type="project" value="UniProtKB-EC"/>
</dbReference>
<evidence type="ECO:0000256" key="3">
    <source>
        <dbReference type="ARBA" id="ARBA00022741"/>
    </source>
</evidence>
<evidence type="ECO:0000256" key="4">
    <source>
        <dbReference type="ARBA" id="ARBA00023239"/>
    </source>
</evidence>
<feature type="region of interest" description="Disordered" evidence="6">
    <location>
        <begin position="1"/>
        <end position="31"/>
    </location>
</feature>
<name>A0AA88I0R2_ARTSF</name>
<dbReference type="Gene3D" id="1.10.510.10">
    <property type="entry name" value="Transferase(Phosphotransferase) domain 1"/>
    <property type="match status" value="1"/>
</dbReference>
<evidence type="ECO:0000259" key="7">
    <source>
        <dbReference type="PROSITE" id="PS50011"/>
    </source>
</evidence>
<dbReference type="InterPro" id="IPR011009">
    <property type="entry name" value="Kinase-like_dom_sf"/>
</dbReference>
<dbReference type="InterPro" id="IPR001245">
    <property type="entry name" value="Ser-Thr/Tyr_kinase_cat_dom"/>
</dbReference>
<dbReference type="InterPro" id="IPR050401">
    <property type="entry name" value="Cyclic_nucleotide_synthase"/>
</dbReference>
<dbReference type="GO" id="GO:0004672">
    <property type="term" value="F:protein kinase activity"/>
    <property type="evidence" value="ECO:0007669"/>
    <property type="project" value="InterPro"/>
</dbReference>
<keyword evidence="9" id="KW-1185">Reference proteome</keyword>
<evidence type="ECO:0000256" key="1">
    <source>
        <dbReference type="ARBA" id="ARBA00001436"/>
    </source>
</evidence>
<feature type="domain" description="Protein kinase" evidence="7">
    <location>
        <begin position="20"/>
        <end position="295"/>
    </location>
</feature>
<dbReference type="GO" id="GO:0001653">
    <property type="term" value="F:peptide receptor activity"/>
    <property type="evidence" value="ECO:0007669"/>
    <property type="project" value="TreeGrafter"/>
</dbReference>
<evidence type="ECO:0000256" key="5">
    <source>
        <dbReference type="ARBA" id="ARBA00023293"/>
    </source>
</evidence>
<dbReference type="EC" id="4.6.1.2" evidence="2"/>
<dbReference type="SUPFAM" id="SSF56112">
    <property type="entry name" value="Protein kinase-like (PK-like)"/>
    <property type="match status" value="1"/>
</dbReference>
<dbReference type="GO" id="GO:0004016">
    <property type="term" value="F:adenylate cyclase activity"/>
    <property type="evidence" value="ECO:0007669"/>
    <property type="project" value="TreeGrafter"/>
</dbReference>
<comment type="caution">
    <text evidence="8">The sequence shown here is derived from an EMBL/GenBank/DDBJ whole genome shotgun (WGS) entry which is preliminary data.</text>
</comment>
<dbReference type="Pfam" id="PF07714">
    <property type="entry name" value="PK_Tyr_Ser-Thr"/>
    <property type="match status" value="1"/>
</dbReference>
<gene>
    <name evidence="8" type="ORF">QYM36_004871</name>
</gene>
<reference evidence="8" key="1">
    <citation type="submission" date="2023-07" db="EMBL/GenBank/DDBJ databases">
        <title>Chromosome-level genome assembly of Artemia franciscana.</title>
        <authorList>
            <person name="Jo E."/>
        </authorList>
    </citation>
    <scope>NUCLEOTIDE SEQUENCE</scope>
    <source>
        <tissue evidence="8">Whole body</tissue>
    </source>
</reference>
<dbReference type="Proteomes" id="UP001187531">
    <property type="component" value="Unassembled WGS sequence"/>
</dbReference>
<comment type="catalytic activity">
    <reaction evidence="1">
        <text>GTP = 3',5'-cyclic GMP + diphosphate</text>
        <dbReference type="Rhea" id="RHEA:13665"/>
        <dbReference type="ChEBI" id="CHEBI:33019"/>
        <dbReference type="ChEBI" id="CHEBI:37565"/>
        <dbReference type="ChEBI" id="CHEBI:57746"/>
        <dbReference type="EC" id="4.6.1.2"/>
    </reaction>
</comment>
<evidence type="ECO:0000313" key="9">
    <source>
        <dbReference type="Proteomes" id="UP001187531"/>
    </source>
</evidence>
<dbReference type="AlphaFoldDB" id="A0AA88I0R2"/>
<evidence type="ECO:0000313" key="8">
    <source>
        <dbReference type="EMBL" id="KAK2719179.1"/>
    </source>
</evidence>
<dbReference type="InterPro" id="IPR000719">
    <property type="entry name" value="Prot_kinase_dom"/>
</dbReference>
<dbReference type="EMBL" id="JAVRJZ010000008">
    <property type="protein sequence ID" value="KAK2719179.1"/>
    <property type="molecule type" value="Genomic_DNA"/>
</dbReference>
<proteinExistence type="predicted"/>
<dbReference type="GO" id="GO:0005886">
    <property type="term" value="C:plasma membrane"/>
    <property type="evidence" value="ECO:0007669"/>
    <property type="project" value="TreeGrafter"/>
</dbReference>
<evidence type="ECO:0000256" key="2">
    <source>
        <dbReference type="ARBA" id="ARBA00012202"/>
    </source>
</evidence>
<accession>A0AA88I0R2</accession>
<protein>
    <recommendedName>
        <fullName evidence="2">guanylate cyclase</fullName>
        <ecNumber evidence="2">4.6.1.2</ecNumber>
    </recommendedName>
</protein>
<keyword evidence="4" id="KW-0456">Lyase</keyword>
<sequence>VPLRTNHSGVLSSRRSIGTPDSRPKSGAGSAGLRIRNNFNDNYIKYAGEIFYLKRLNHGHGNFEIKSKAIKVIVMLHSLRNENINPLLGFLCDPRRPGMVFEYCSRGSLRDILNSDDLQLDWAFKESLLMDLIKGLRYLHSSSIRVHGYLTSRNCVVDSRWVLKLTDYGWPLVSQAQGVHAVPKTAKDLLWTAPELLRNESLRLEGTQSGDIYSLGIIFQEVVTREQAYGMLTQRPEEIIQKLKKPPPLIRPSVSKGAAPPEVINTMRQSWAEQPESRPEINEIFETFKRLGHGK</sequence>
<dbReference type="PANTHER" id="PTHR11920:SF462">
    <property type="entry name" value="GUANYLATE CYCLASE"/>
    <property type="match status" value="1"/>
</dbReference>
<dbReference type="PROSITE" id="PS50011">
    <property type="entry name" value="PROTEIN_KINASE_DOM"/>
    <property type="match status" value="1"/>
</dbReference>
<feature type="compositionally biased region" description="Polar residues" evidence="6">
    <location>
        <begin position="1"/>
        <end position="16"/>
    </location>
</feature>
<dbReference type="GO" id="GO:0007168">
    <property type="term" value="P:receptor guanylyl cyclase signaling pathway"/>
    <property type="evidence" value="ECO:0007669"/>
    <property type="project" value="TreeGrafter"/>
</dbReference>
<evidence type="ECO:0000256" key="6">
    <source>
        <dbReference type="SAM" id="MobiDB-lite"/>
    </source>
</evidence>
<feature type="non-terminal residue" evidence="8">
    <location>
        <position position="295"/>
    </location>
</feature>